<name>A0ABR3UN82_9PLEO</name>
<keyword evidence="5" id="KW-1185">Reference proteome</keyword>
<evidence type="ECO:0000259" key="3">
    <source>
        <dbReference type="PROSITE" id="PS50048"/>
    </source>
</evidence>
<feature type="region of interest" description="Disordered" evidence="2">
    <location>
        <begin position="52"/>
        <end position="111"/>
    </location>
</feature>
<organism evidence="4 5">
    <name type="scientific">Alternaria dauci</name>
    <dbReference type="NCBI Taxonomy" id="48095"/>
    <lineage>
        <taxon>Eukaryota</taxon>
        <taxon>Fungi</taxon>
        <taxon>Dikarya</taxon>
        <taxon>Ascomycota</taxon>
        <taxon>Pezizomycotina</taxon>
        <taxon>Dothideomycetes</taxon>
        <taxon>Pleosporomycetidae</taxon>
        <taxon>Pleosporales</taxon>
        <taxon>Pleosporineae</taxon>
        <taxon>Pleosporaceae</taxon>
        <taxon>Alternaria</taxon>
        <taxon>Alternaria sect. Porri</taxon>
    </lineage>
</organism>
<dbReference type="SMART" id="SM00066">
    <property type="entry name" value="GAL4"/>
    <property type="match status" value="1"/>
</dbReference>
<dbReference type="Pfam" id="PF00172">
    <property type="entry name" value="Zn_clus"/>
    <property type="match status" value="1"/>
</dbReference>
<reference evidence="4 5" key="1">
    <citation type="submission" date="2024-09" db="EMBL/GenBank/DDBJ databases">
        <title>T2T genomes of carrot and Alternaria dauci and their utility for understanding host-pathogen interaction during carrot leaf blight disease.</title>
        <authorList>
            <person name="Liu W."/>
            <person name="Xu S."/>
            <person name="Ou C."/>
            <person name="Liu X."/>
            <person name="Zhuang F."/>
            <person name="Deng X.W."/>
        </authorList>
    </citation>
    <scope>NUCLEOTIDE SEQUENCE [LARGE SCALE GENOMIC DNA]</scope>
    <source>
        <strain evidence="4 5">A2016</strain>
    </source>
</reference>
<feature type="compositionally biased region" description="Low complexity" evidence="2">
    <location>
        <begin position="53"/>
        <end position="62"/>
    </location>
</feature>
<feature type="compositionally biased region" description="Low complexity" evidence="2">
    <location>
        <begin position="75"/>
        <end position="87"/>
    </location>
</feature>
<dbReference type="Pfam" id="PF11951">
    <property type="entry name" value="Fungal_trans_2"/>
    <property type="match status" value="1"/>
</dbReference>
<dbReference type="RefSeq" id="XP_069308520.1">
    <property type="nucleotide sequence ID" value="XM_069450758.1"/>
</dbReference>
<evidence type="ECO:0000313" key="4">
    <source>
        <dbReference type="EMBL" id="KAL1797936.1"/>
    </source>
</evidence>
<dbReference type="Gene3D" id="4.10.240.10">
    <property type="entry name" value="Zn(2)-C6 fungal-type DNA-binding domain"/>
    <property type="match status" value="1"/>
</dbReference>
<dbReference type="EMBL" id="JBHGVX010000003">
    <property type="protein sequence ID" value="KAL1797936.1"/>
    <property type="molecule type" value="Genomic_DNA"/>
</dbReference>
<dbReference type="PROSITE" id="PS00463">
    <property type="entry name" value="ZN2_CY6_FUNGAL_1"/>
    <property type="match status" value="1"/>
</dbReference>
<dbReference type="GeneID" id="96084864"/>
<evidence type="ECO:0000256" key="2">
    <source>
        <dbReference type="SAM" id="MobiDB-lite"/>
    </source>
</evidence>
<evidence type="ECO:0000313" key="5">
    <source>
        <dbReference type="Proteomes" id="UP001578633"/>
    </source>
</evidence>
<protein>
    <recommendedName>
        <fullName evidence="3">Zn(2)-C6 fungal-type domain-containing protein</fullName>
    </recommendedName>
</protein>
<dbReference type="InterPro" id="IPR053157">
    <property type="entry name" value="Sterol_Uptake_Regulator"/>
</dbReference>
<evidence type="ECO:0000256" key="1">
    <source>
        <dbReference type="ARBA" id="ARBA00023242"/>
    </source>
</evidence>
<keyword evidence="1" id="KW-0539">Nucleus</keyword>
<dbReference type="Proteomes" id="UP001578633">
    <property type="component" value="Chromosome 3"/>
</dbReference>
<proteinExistence type="predicted"/>
<dbReference type="InterPro" id="IPR001138">
    <property type="entry name" value="Zn2Cys6_DnaBD"/>
</dbReference>
<comment type="caution">
    <text evidence="4">The sequence shown here is derived from an EMBL/GenBank/DDBJ whole genome shotgun (WGS) entry which is preliminary data.</text>
</comment>
<dbReference type="CDD" id="cd00067">
    <property type="entry name" value="GAL4"/>
    <property type="match status" value="1"/>
</dbReference>
<dbReference type="InterPro" id="IPR021858">
    <property type="entry name" value="Fun_TF"/>
</dbReference>
<gene>
    <name evidence="4" type="ORF">ACET3X_004542</name>
</gene>
<accession>A0ABR3UN82</accession>
<dbReference type="PANTHER" id="PTHR47784:SF5">
    <property type="entry name" value="STEROL UPTAKE CONTROL PROTEIN 2"/>
    <property type="match status" value="1"/>
</dbReference>
<dbReference type="SUPFAM" id="SSF57701">
    <property type="entry name" value="Zn2/Cys6 DNA-binding domain"/>
    <property type="match status" value="1"/>
</dbReference>
<dbReference type="PROSITE" id="PS50048">
    <property type="entry name" value="ZN2_CY6_FUNGAL_2"/>
    <property type="match status" value="1"/>
</dbReference>
<feature type="domain" description="Zn(2)-C6 fungal-type" evidence="3">
    <location>
        <begin position="12"/>
        <end position="41"/>
    </location>
</feature>
<sequence length="340" mass="37183">MPRLGHKKSRLGCRQCKARHVKCDELKPCTNCARHGVPCSLVVWDPNTYQPTASASSAASSSRHTNQSPPERFIADSSASSTHAAHTGYSRNPSIGAGTSAVSTISEEDSSDSQSDAYPFLSRYIHVSQPSQSSLWLRDLELLHHWTTEAFDGLSQRPDLRNMWRVEAPKHANAHDYLMHEILAFAALHKAYQQPPDQRQPYYACGIHHQDLAIRGVRERLHNVTNDQAPAIVATSTLLTLSVFASAGFEAQTAPTSAAVDSIDSIMNAFHLMQGQSSGPLTNTSSFPQPPIVMPLQSPAPMGYLTTHGETQQPFSLQLQDSKYAVQMGSAVDEPVPDED</sequence>
<dbReference type="PANTHER" id="PTHR47784">
    <property type="entry name" value="STEROL UPTAKE CONTROL PROTEIN 2"/>
    <property type="match status" value="1"/>
</dbReference>
<dbReference type="InterPro" id="IPR036864">
    <property type="entry name" value="Zn2-C6_fun-type_DNA-bd_sf"/>
</dbReference>